<dbReference type="EMBL" id="CP069389">
    <property type="protein sequence ID" value="QRN92205.1"/>
    <property type="molecule type" value="Genomic_DNA"/>
</dbReference>
<evidence type="ECO:0000313" key="4">
    <source>
        <dbReference type="Proteomes" id="UP001176210"/>
    </source>
</evidence>
<reference evidence="2" key="4">
    <citation type="journal article" date="2023" name="Vet. Microbiol.">
        <title>Emergence of livestock-associated Mammaliicoccus sciuri ST71 co-harbouring mecA and mecC genes in Brazil.</title>
        <authorList>
            <person name="de Moura G.S."/>
            <person name="de Carvalho E."/>
            <person name="Ramos Sanchez E.M."/>
            <person name="Sellera F.P."/>
            <person name="Marques M.F.S."/>
            <person name="Heinemann M.B."/>
            <person name="De Vliegher S."/>
            <person name="Souza F.N."/>
            <person name="Mota R.A."/>
        </authorList>
    </citation>
    <scope>NUCLEOTIDE SEQUENCE</scope>
    <source>
        <strain evidence="2">BR656</strain>
    </source>
</reference>
<proteinExistence type="predicted"/>
<evidence type="ECO:0000313" key="3">
    <source>
        <dbReference type="EMBL" id="QRN92205.1"/>
    </source>
</evidence>
<organism evidence="1 5">
    <name type="scientific">Mammaliicoccus sciuri</name>
    <name type="common">Staphylococcus sciuri</name>
    <dbReference type="NCBI Taxonomy" id="1296"/>
    <lineage>
        <taxon>Bacteria</taxon>
        <taxon>Bacillati</taxon>
        <taxon>Bacillota</taxon>
        <taxon>Bacilli</taxon>
        <taxon>Bacillales</taxon>
        <taxon>Staphylococcaceae</taxon>
        <taxon>Mammaliicoccus</taxon>
    </lineage>
</organism>
<reference evidence="1" key="2">
    <citation type="submission" date="2022-07" db="EMBL/GenBank/DDBJ databases">
        <title>Bacterial species isolated from the porcine tonsil microbiota.</title>
        <authorList>
            <person name="Oliveira I.M.F."/>
        </authorList>
    </citation>
    <scope>NUCLEOTIDE SEQUENCE</scope>
    <source>
        <strain evidence="1">8QC2O2</strain>
    </source>
</reference>
<keyword evidence="4" id="KW-1185">Reference proteome</keyword>
<evidence type="ECO:0000313" key="1">
    <source>
        <dbReference type="EMBL" id="MCQ9303425.1"/>
    </source>
</evidence>
<evidence type="ECO:0000313" key="2">
    <source>
        <dbReference type="EMBL" id="MDL0117987.1"/>
    </source>
</evidence>
<accession>A0A6M2AIU5</accession>
<dbReference type="Proteomes" id="UP001176210">
    <property type="component" value="Unassembled WGS sequence"/>
</dbReference>
<dbReference type="EMBL" id="JANILD010000002">
    <property type="protein sequence ID" value="MCQ9303425.1"/>
    <property type="molecule type" value="Genomic_DNA"/>
</dbReference>
<sequence length="46" mass="5092">MNTLLICMVGVAFITAMLTAGRDSKDYGLKEEDLNKELESLKSNNN</sequence>
<dbReference type="Proteomes" id="UP001204068">
    <property type="component" value="Unassembled WGS sequence"/>
</dbReference>
<reference evidence="3" key="1">
    <citation type="submission" date="2021-02" db="EMBL/GenBank/DDBJ databases">
        <title>cfr and optrA-positive Staphylococcus spp.</title>
        <authorList>
            <person name="Chen L."/>
        </authorList>
    </citation>
    <scope>NUCLEOTIDE SEQUENCE</scope>
    <source>
        <strain evidence="3">GDQ20D70P</strain>
    </source>
</reference>
<dbReference type="Proteomes" id="UP000640299">
    <property type="component" value="Chromosome"/>
</dbReference>
<reference evidence="2" key="3">
    <citation type="submission" date="2022-09" db="EMBL/GenBank/DDBJ databases">
        <authorList>
            <person name="De Moura G.S."/>
            <person name="Carvalho E."/>
            <person name="Ramos Sanchez E.M."/>
            <person name="Sellera F.P."/>
            <person name="Marques M.F.S."/>
            <person name="Heinemann M.B."/>
            <person name="De Vliegher S."/>
            <person name="Souza F.N."/>
            <person name="Mota R.A."/>
        </authorList>
    </citation>
    <scope>NUCLEOTIDE SEQUENCE</scope>
    <source>
        <strain evidence="2">BR656</strain>
    </source>
</reference>
<dbReference type="RefSeq" id="WP_162841915.1">
    <property type="nucleotide sequence ID" value="NZ_CAJVGN010000001.1"/>
</dbReference>
<evidence type="ECO:0000313" key="5">
    <source>
        <dbReference type="Proteomes" id="UP001204068"/>
    </source>
</evidence>
<gene>
    <name evidence="3" type="ORF">JRU67_05320</name>
    <name evidence="1" type="ORF">NQ032_07290</name>
    <name evidence="2" type="ORF">OWO77_13575</name>
</gene>
<protein>
    <submittedName>
        <fullName evidence="1">Uncharacterized protein</fullName>
    </submittedName>
</protein>
<dbReference type="GeneID" id="48594187"/>
<dbReference type="EMBL" id="JAPNQM010000010">
    <property type="protein sequence ID" value="MDL0117987.1"/>
    <property type="molecule type" value="Genomic_DNA"/>
</dbReference>
<name>A0A6M2AIU5_MAMSC</name>
<dbReference type="AlphaFoldDB" id="A0A6M2AIU5"/>